<keyword evidence="1" id="KW-0175">Coiled coil</keyword>
<comment type="caution">
    <text evidence="2">The sequence shown here is derived from an EMBL/GenBank/DDBJ whole genome shotgun (WGS) entry which is preliminary data.</text>
</comment>
<gene>
    <name evidence="2" type="ORF">EB796_002042</name>
</gene>
<name>A0A7J7KNC3_BUGNE</name>
<evidence type="ECO:0000313" key="2">
    <source>
        <dbReference type="EMBL" id="KAF6039662.1"/>
    </source>
</evidence>
<dbReference type="EMBL" id="VXIV02000227">
    <property type="protein sequence ID" value="KAF6039662.1"/>
    <property type="molecule type" value="Genomic_DNA"/>
</dbReference>
<feature type="coiled-coil region" evidence="1">
    <location>
        <begin position="623"/>
        <end position="650"/>
    </location>
</feature>
<dbReference type="SMART" id="SM00150">
    <property type="entry name" value="SPEC"/>
    <property type="match status" value="2"/>
</dbReference>
<dbReference type="Proteomes" id="UP000593567">
    <property type="component" value="Unassembled WGS sequence"/>
</dbReference>
<organism evidence="2 3">
    <name type="scientific">Bugula neritina</name>
    <name type="common">Brown bryozoan</name>
    <name type="synonym">Sertularia neritina</name>
    <dbReference type="NCBI Taxonomy" id="10212"/>
    <lineage>
        <taxon>Eukaryota</taxon>
        <taxon>Metazoa</taxon>
        <taxon>Spiralia</taxon>
        <taxon>Lophotrochozoa</taxon>
        <taxon>Bryozoa</taxon>
        <taxon>Gymnolaemata</taxon>
        <taxon>Cheilostomatida</taxon>
        <taxon>Flustrina</taxon>
        <taxon>Buguloidea</taxon>
        <taxon>Bugulidae</taxon>
        <taxon>Bugula</taxon>
    </lineage>
</organism>
<dbReference type="InterPro" id="IPR018159">
    <property type="entry name" value="Spectrin/alpha-actinin"/>
</dbReference>
<accession>A0A7J7KNC3</accession>
<evidence type="ECO:0000313" key="3">
    <source>
        <dbReference type="Proteomes" id="UP000593567"/>
    </source>
</evidence>
<dbReference type="PANTHER" id="PTHR32114:SF2">
    <property type="entry name" value="ABC TRANSPORTER ABCH.3"/>
    <property type="match status" value="1"/>
</dbReference>
<keyword evidence="3" id="KW-1185">Reference proteome</keyword>
<reference evidence="2" key="1">
    <citation type="submission" date="2020-06" db="EMBL/GenBank/DDBJ databases">
        <title>Draft genome of Bugula neritina, a colonial animal packing powerful symbionts and potential medicines.</title>
        <authorList>
            <person name="Rayko M."/>
        </authorList>
    </citation>
    <scope>NUCLEOTIDE SEQUENCE [LARGE SCALE GENOMIC DNA]</scope>
    <source>
        <strain evidence="2">Kwan_BN1</strain>
    </source>
</reference>
<evidence type="ECO:0000256" key="1">
    <source>
        <dbReference type="SAM" id="Coils"/>
    </source>
</evidence>
<dbReference type="SUPFAM" id="SSF46966">
    <property type="entry name" value="Spectrin repeat"/>
    <property type="match status" value="1"/>
</dbReference>
<feature type="coiled-coil region" evidence="1">
    <location>
        <begin position="378"/>
        <end position="437"/>
    </location>
</feature>
<feature type="coiled-coil region" evidence="1">
    <location>
        <begin position="1080"/>
        <end position="1114"/>
    </location>
</feature>
<protein>
    <submittedName>
        <fullName evidence="2">Uncharacterized protein</fullName>
    </submittedName>
</protein>
<sequence>MTVIQELDRFMAEITVNAPADQASQLKELVRSTKDTFSRDLSELSDQMDAVKSSRNMLNKMKSCLRNMKDAMAGIESLTLAVCDLGMDDYVKQYKERRAELSEALLRLELVQSQMEGFNTLQEKSEASIAEINSALKDSMTDNRDLDHLRQWSEQVNSNIQEMENLVLALKKEGVDGNYQGRVSALKESYSHLINRLRTKTDELQNLMSQPFPFEDKSIQSFWHSIQKYQGDLVVNGEEFSLYATEDETDQPAMDQITPLIDTCSDLSYRLDAHARLCVQYTADQNGLLAELRSLEEAKATLQHSEVPLRDQHRMCGELLSQVASLKRKVHDQLSIKLPPISINLAKKEGGALLSDTSELDAAVSKVKLEIKAFHQSLEASISNLDQLTRKLSELHSDSNQLETVSDNFTFSQPISNENVSEALQNCKRQLSSLKDKQQYVDKLLSKRSVSIGRLPSQDDSQLEESISQSKGVTEEVIRKLEQHQSRCGVLLSKAIPTATEEPIVMQSVEVVKTQCKTRLHECVTRLEQAEIAVTELQQKNSGLSEVEAQKDIVKVIQAKHKTLSEKLQEVEHKMTAAADTQRALECLIQKFDDWMERSRSTVGEEISLTSGLNDMRDHIIRLHSHVSSVEELQRELHELTSAIPAAVTEKQRKSSQNAEMSCDSLYSEVVSMHKTLEQTDRVWAQFKHLSGQVKDHLRHCHSQIEAVNVPGVSLDARRERYEEICEALEHYPEGCSPQGLQELLSTCPVASPTLYPEAIAILDDHEALSVEVRKGAAQLTKKLQARSALEKNLRAASETLQGVGKRVHSSLVLEDWNVSSCDTILRFLETEEQEVQAMYAQIKPMVAAQKEEHSSKEESMTLDLKDSIEEFEDSHRDVVALVLQEKEVLTLAREFCQYITESVEVIEAWLLQTGKLCEDIDNCNLPVEEIEEKLQSALSDVAGLRQHLCRLSQYTQQVADSLSPAARARLNLHGELGQTRAQHATQYSNLEKLIDSYANQLTAADSAPLSSLPVCQRKLEQLQSIEAEEADIQQSVVALQETTNTLSKLIPPGNKLHLPYDGKLHPSVAEANVLEEKVKALCADRLSNLSAKLAEVKEETACAVKLYSQLEEKQKEIRGDKLQQVISELAEAESKELISLPLSELDKLSQAANKTNFDDLKKLETEAKDCNSQEVEEMQAMQEHLQQLKSQVTKLYQSSNELVSSYGTNLPPEVSSAMNSIQNVHESLLSEIQQKSGQTAEIMEQYNVVHTIQQDLEKWISTTMQTISGDVVDSQIALTQQNELKKLPQLDQKLNDLATLSIRLADSSHNANTSTKVLDLKKNWARLKTLVTQQAGSLKETTKLLLTAPQLVVTHDEWAAIQQRAKSEAEDSLRDLHSKVDGSEKINGELKQLYMKSEETLKRQSSIVEKANRLAAEGVKRECIEDIIAPVPTQVLNNGIDSAPAPVLDLSLDSDLCVEEVIVPQHSQRQSLAQDSQAARLFTVKKNRGSLEVEEKMQKMISEQQHLQSSVADVNREITKCQWTLDQDYHTMEELRQCLSSIQGTKAKLGECISLSTESSACLSFLLQL</sequence>
<dbReference type="Gene3D" id="1.20.58.60">
    <property type="match status" value="1"/>
</dbReference>
<proteinExistence type="predicted"/>
<dbReference type="PANTHER" id="PTHR32114">
    <property type="entry name" value="ABC TRANSPORTER ABCH.3"/>
    <property type="match status" value="1"/>
</dbReference>
<feature type="coiled-coil region" evidence="1">
    <location>
        <begin position="520"/>
        <end position="574"/>
    </location>
</feature>
<feature type="coiled-coil region" evidence="1">
    <location>
        <begin position="1172"/>
        <end position="1199"/>
    </location>
</feature>